<evidence type="ECO:0000256" key="5">
    <source>
        <dbReference type="ARBA" id="ARBA00023284"/>
    </source>
</evidence>
<keyword evidence="9" id="KW-1185">Reference proteome</keyword>
<comment type="similarity">
    <text evidence="1 6">Belongs to the glutaredoxin family.</text>
</comment>
<dbReference type="InterPro" id="IPR011900">
    <property type="entry name" value="GRX_bact"/>
</dbReference>
<gene>
    <name evidence="8" type="primary">grxC</name>
    <name evidence="8" type="ORF">OLW01_01455</name>
</gene>
<evidence type="ECO:0000313" key="9">
    <source>
        <dbReference type="Proteomes" id="UP001163726"/>
    </source>
</evidence>
<dbReference type="PROSITE" id="PS51354">
    <property type="entry name" value="GLUTAREDOXIN_2"/>
    <property type="match status" value="1"/>
</dbReference>
<dbReference type="SUPFAM" id="SSF52833">
    <property type="entry name" value="Thioredoxin-like"/>
    <property type="match status" value="1"/>
</dbReference>
<dbReference type="EMBL" id="CP109965">
    <property type="protein sequence ID" value="WAJ70514.1"/>
    <property type="molecule type" value="Genomic_DNA"/>
</dbReference>
<dbReference type="NCBIfam" id="TIGR02181">
    <property type="entry name" value="GRX_bact"/>
    <property type="match status" value="1"/>
</dbReference>
<dbReference type="Proteomes" id="UP001163726">
    <property type="component" value="Chromosome"/>
</dbReference>
<organism evidence="8 9">
    <name type="scientific">Catenovulum adriaticum</name>
    <dbReference type="NCBI Taxonomy" id="2984846"/>
    <lineage>
        <taxon>Bacteria</taxon>
        <taxon>Pseudomonadati</taxon>
        <taxon>Pseudomonadota</taxon>
        <taxon>Gammaproteobacteria</taxon>
        <taxon>Alteromonadales</taxon>
        <taxon>Alteromonadaceae</taxon>
        <taxon>Catenovulum</taxon>
    </lineage>
</organism>
<evidence type="ECO:0000256" key="6">
    <source>
        <dbReference type="RuleBase" id="RU364065"/>
    </source>
</evidence>
<dbReference type="InterPro" id="IPR036249">
    <property type="entry name" value="Thioredoxin-like_sf"/>
</dbReference>
<evidence type="ECO:0000256" key="4">
    <source>
        <dbReference type="ARBA" id="ARBA00023157"/>
    </source>
</evidence>
<protein>
    <recommendedName>
        <fullName evidence="6">Glutaredoxin</fullName>
    </recommendedName>
</protein>
<keyword evidence="3 6" id="KW-0249">Electron transport</keyword>
<accession>A0ABY7ALU5</accession>
<evidence type="ECO:0000259" key="7">
    <source>
        <dbReference type="Pfam" id="PF00462"/>
    </source>
</evidence>
<dbReference type="InterPro" id="IPR014025">
    <property type="entry name" value="Glutaredoxin_subgr"/>
</dbReference>
<evidence type="ECO:0000256" key="2">
    <source>
        <dbReference type="ARBA" id="ARBA00022448"/>
    </source>
</evidence>
<dbReference type="PRINTS" id="PR00160">
    <property type="entry name" value="GLUTAREDOXIN"/>
</dbReference>
<dbReference type="Pfam" id="PF00462">
    <property type="entry name" value="Glutaredoxin"/>
    <property type="match status" value="1"/>
</dbReference>
<proteinExistence type="inferred from homology"/>
<keyword evidence="4" id="KW-1015">Disulfide bond</keyword>
<dbReference type="InterPro" id="IPR011767">
    <property type="entry name" value="GLR_AS"/>
</dbReference>
<evidence type="ECO:0000256" key="3">
    <source>
        <dbReference type="ARBA" id="ARBA00022982"/>
    </source>
</evidence>
<name>A0ABY7ALU5_9ALTE</name>
<evidence type="ECO:0000256" key="1">
    <source>
        <dbReference type="ARBA" id="ARBA00007787"/>
    </source>
</evidence>
<keyword evidence="2 6" id="KW-0813">Transport</keyword>
<dbReference type="PANTHER" id="PTHR45694">
    <property type="entry name" value="GLUTAREDOXIN 2"/>
    <property type="match status" value="1"/>
</dbReference>
<sequence length="84" mass="9426">MAKVIVYSKTWCPFCVRAKALLTQKSVDFEEINIGAEPEKRDEMIKLSGQHTVPQIFINEHHVGGCDELLAAEAQGELDRLLNT</sequence>
<keyword evidence="6" id="KW-0963">Cytoplasm</keyword>
<feature type="domain" description="Glutaredoxin" evidence="7">
    <location>
        <begin position="4"/>
        <end position="63"/>
    </location>
</feature>
<dbReference type="RefSeq" id="WP_268074864.1">
    <property type="nucleotide sequence ID" value="NZ_CP109965.1"/>
</dbReference>
<comment type="function">
    <text evidence="6">Has a glutathione-disulfide oxidoreductase activity in the presence of NADPH and glutathione reductase. Reduces low molecular weight disulfides and proteins.</text>
</comment>
<dbReference type="PROSITE" id="PS00195">
    <property type="entry name" value="GLUTAREDOXIN_1"/>
    <property type="match status" value="1"/>
</dbReference>
<dbReference type="Gene3D" id="3.40.30.10">
    <property type="entry name" value="Glutaredoxin"/>
    <property type="match status" value="1"/>
</dbReference>
<dbReference type="CDD" id="cd03418">
    <property type="entry name" value="GRX_GRXb_1_3_like"/>
    <property type="match status" value="1"/>
</dbReference>
<reference evidence="8" key="1">
    <citation type="submission" date="2022-10" db="EMBL/GenBank/DDBJ databases">
        <title>Catenovulum adriacola sp. nov. isolated in the Harbour of Susak.</title>
        <authorList>
            <person name="Schoch T."/>
            <person name="Reich S.J."/>
            <person name="Stoeferle S."/>
            <person name="Flaiz M."/>
            <person name="Kazda M."/>
            <person name="Riedel C.U."/>
            <person name="Duerre P."/>
        </authorList>
    </citation>
    <scope>NUCLEOTIDE SEQUENCE</scope>
    <source>
        <strain evidence="8">TS8</strain>
    </source>
</reference>
<dbReference type="PANTHER" id="PTHR45694:SF18">
    <property type="entry name" value="GLUTAREDOXIN-1-RELATED"/>
    <property type="match status" value="1"/>
</dbReference>
<keyword evidence="5 6" id="KW-0676">Redox-active center</keyword>
<dbReference type="InterPro" id="IPR002109">
    <property type="entry name" value="Glutaredoxin"/>
</dbReference>
<evidence type="ECO:0000313" key="8">
    <source>
        <dbReference type="EMBL" id="WAJ70514.1"/>
    </source>
</evidence>